<dbReference type="OrthoDB" id="288590at2759"/>
<proteinExistence type="inferred from homology"/>
<keyword evidence="1" id="KW-0408">Iron</keyword>
<gene>
    <name evidence="4" type="ORF">DM01DRAFT_1311726</name>
</gene>
<feature type="region of interest" description="Disordered" evidence="2">
    <location>
        <begin position="320"/>
        <end position="355"/>
    </location>
</feature>
<dbReference type="InterPro" id="IPR026992">
    <property type="entry name" value="DIOX_N"/>
</dbReference>
<dbReference type="GO" id="GO:0046872">
    <property type="term" value="F:metal ion binding"/>
    <property type="evidence" value="ECO:0007669"/>
    <property type="project" value="UniProtKB-KW"/>
</dbReference>
<accession>A0A1X2G582</accession>
<comment type="caution">
    <text evidence="4">The sequence shown here is derived from an EMBL/GenBank/DDBJ whole genome shotgun (WGS) entry which is preliminary data.</text>
</comment>
<dbReference type="Gene3D" id="2.60.120.330">
    <property type="entry name" value="B-lactam Antibiotic, Isopenicillin N Synthase, Chain"/>
    <property type="match status" value="1"/>
</dbReference>
<reference evidence="4 5" key="1">
    <citation type="submission" date="2016-07" db="EMBL/GenBank/DDBJ databases">
        <title>Pervasive Adenine N6-methylation of Active Genes in Fungi.</title>
        <authorList>
            <consortium name="DOE Joint Genome Institute"/>
            <person name="Mondo S.J."/>
            <person name="Dannebaum R.O."/>
            <person name="Kuo R.C."/>
            <person name="Labutti K."/>
            <person name="Haridas S."/>
            <person name="Kuo A."/>
            <person name="Salamov A."/>
            <person name="Ahrendt S.R."/>
            <person name="Lipzen A."/>
            <person name="Sullivan W."/>
            <person name="Andreopoulos W.B."/>
            <person name="Clum A."/>
            <person name="Lindquist E."/>
            <person name="Daum C."/>
            <person name="Ramamoorthy G.K."/>
            <person name="Gryganskyi A."/>
            <person name="Culley D."/>
            <person name="Magnuson J.K."/>
            <person name="James T.Y."/>
            <person name="O'Malley M.A."/>
            <person name="Stajich J.E."/>
            <person name="Spatafora J.W."/>
            <person name="Visel A."/>
            <person name="Grigoriev I.V."/>
        </authorList>
    </citation>
    <scope>NUCLEOTIDE SEQUENCE [LARGE SCALE GENOMIC DNA]</scope>
    <source>
        <strain evidence="4 5">NRRL 3301</strain>
    </source>
</reference>
<protein>
    <submittedName>
        <fullName evidence="4">Leucoanthocyanidin dioxygenase</fullName>
    </submittedName>
</protein>
<dbReference type="PANTHER" id="PTHR47990">
    <property type="entry name" value="2-OXOGLUTARATE (2OG) AND FE(II)-DEPENDENT OXYGENASE SUPERFAMILY PROTEIN-RELATED"/>
    <property type="match status" value="1"/>
</dbReference>
<name>A0A1X2G582_9FUNG</name>
<keyword evidence="4" id="KW-0223">Dioxygenase</keyword>
<sequence length="355" mass="41049">MSQYPSSQILSIDLSSFDQRRDEIVQAIMKAAKTHGVFYVKNHGIPIETLREMFLVSKQFFALSDSTKKNYSLDVPRNAGWERFAQIRPQTGLADLKESMQLAFHHIPDLWPDDKDVPHFQDKVQQFMEDCNQVSQRLLECLAIGLGFPQDFFTRCHDVSQPDALNTLRFQHYYDLTGSSHGSEYYRAGPHTDPDTLTLLFHEEHDQTSGLETCQGRTDVTTFEQGSLWLPVTPQPGELVCNIGDMMMRWSDDVLKSNFHRVNLPKHDLSSRYSICYFTQANKSAFIQGRTKYTDGLTAGDYLRQQMERNHQRLKKLFDQREQQRKGRPQQKHTPFQPSSQPYNNNNVPEPVLAI</sequence>
<dbReference type="STRING" id="101127.A0A1X2G582"/>
<dbReference type="Proteomes" id="UP000242146">
    <property type="component" value="Unassembled WGS sequence"/>
</dbReference>
<feature type="compositionally biased region" description="Polar residues" evidence="2">
    <location>
        <begin position="332"/>
        <end position="348"/>
    </location>
</feature>
<dbReference type="PROSITE" id="PS51471">
    <property type="entry name" value="FE2OG_OXY"/>
    <property type="match status" value="1"/>
</dbReference>
<keyword evidence="1" id="KW-0560">Oxidoreductase</keyword>
<organism evidence="4 5">
    <name type="scientific">Hesseltinella vesiculosa</name>
    <dbReference type="NCBI Taxonomy" id="101127"/>
    <lineage>
        <taxon>Eukaryota</taxon>
        <taxon>Fungi</taxon>
        <taxon>Fungi incertae sedis</taxon>
        <taxon>Mucoromycota</taxon>
        <taxon>Mucoromycotina</taxon>
        <taxon>Mucoromycetes</taxon>
        <taxon>Mucorales</taxon>
        <taxon>Cunninghamellaceae</taxon>
        <taxon>Hesseltinella</taxon>
    </lineage>
</organism>
<evidence type="ECO:0000256" key="2">
    <source>
        <dbReference type="SAM" id="MobiDB-lite"/>
    </source>
</evidence>
<dbReference type="Pfam" id="PF03171">
    <property type="entry name" value="2OG-FeII_Oxy"/>
    <property type="match status" value="1"/>
</dbReference>
<feature type="domain" description="Fe2OG dioxygenase" evidence="3">
    <location>
        <begin position="164"/>
        <end position="281"/>
    </location>
</feature>
<dbReference type="InterPro" id="IPR050231">
    <property type="entry name" value="Iron_ascorbate_oxido_reductase"/>
</dbReference>
<evidence type="ECO:0000256" key="1">
    <source>
        <dbReference type="RuleBase" id="RU003682"/>
    </source>
</evidence>
<comment type="similarity">
    <text evidence="1">Belongs to the iron/ascorbate-dependent oxidoreductase family.</text>
</comment>
<evidence type="ECO:0000259" key="3">
    <source>
        <dbReference type="PROSITE" id="PS51471"/>
    </source>
</evidence>
<keyword evidence="5" id="KW-1185">Reference proteome</keyword>
<keyword evidence="1" id="KW-0479">Metal-binding</keyword>
<dbReference type="InterPro" id="IPR044861">
    <property type="entry name" value="IPNS-like_FE2OG_OXY"/>
</dbReference>
<evidence type="ECO:0000313" key="4">
    <source>
        <dbReference type="EMBL" id="ORX45458.1"/>
    </source>
</evidence>
<dbReference type="Pfam" id="PF14226">
    <property type="entry name" value="DIOX_N"/>
    <property type="match status" value="1"/>
</dbReference>
<dbReference type="GO" id="GO:0051213">
    <property type="term" value="F:dioxygenase activity"/>
    <property type="evidence" value="ECO:0007669"/>
    <property type="project" value="UniProtKB-KW"/>
</dbReference>
<dbReference type="EMBL" id="MCGT01000042">
    <property type="protein sequence ID" value="ORX45458.1"/>
    <property type="molecule type" value="Genomic_DNA"/>
</dbReference>
<dbReference type="InterPro" id="IPR027443">
    <property type="entry name" value="IPNS-like_sf"/>
</dbReference>
<evidence type="ECO:0000313" key="5">
    <source>
        <dbReference type="Proteomes" id="UP000242146"/>
    </source>
</evidence>
<dbReference type="SUPFAM" id="SSF51197">
    <property type="entry name" value="Clavaminate synthase-like"/>
    <property type="match status" value="1"/>
</dbReference>
<dbReference type="InterPro" id="IPR005123">
    <property type="entry name" value="Oxoglu/Fe-dep_dioxygenase_dom"/>
</dbReference>
<dbReference type="AlphaFoldDB" id="A0A1X2G582"/>